<evidence type="ECO:0000256" key="7">
    <source>
        <dbReference type="ARBA" id="ARBA00022842"/>
    </source>
</evidence>
<evidence type="ECO:0000256" key="5">
    <source>
        <dbReference type="ARBA" id="ARBA00022679"/>
    </source>
</evidence>
<dbReference type="EMBL" id="JQBK01000001">
    <property type="protein sequence ID" value="KRN88221.1"/>
    <property type="molecule type" value="Genomic_DNA"/>
</dbReference>
<dbReference type="InterPro" id="IPR053378">
    <property type="entry name" value="Prenyl_diphosphate_synthase"/>
</dbReference>
<dbReference type="InterPro" id="IPR000092">
    <property type="entry name" value="Polyprenyl_synt"/>
</dbReference>
<evidence type="ECO:0000256" key="3">
    <source>
        <dbReference type="ARBA" id="ARBA00012439"/>
    </source>
</evidence>
<dbReference type="PATRIC" id="fig|89059.3.peg.75"/>
<dbReference type="GO" id="GO:0005737">
    <property type="term" value="C:cytoplasm"/>
    <property type="evidence" value="ECO:0007669"/>
    <property type="project" value="UniProtKB-ARBA"/>
</dbReference>
<keyword evidence="6" id="KW-0479">Metal-binding</keyword>
<dbReference type="OrthoDB" id="9805316at2"/>
<dbReference type="InterPro" id="IPR033749">
    <property type="entry name" value="Polyprenyl_synt_CS"/>
</dbReference>
<dbReference type="KEGG" id="laca:LAC1533_1301"/>
<dbReference type="Gene3D" id="1.10.600.10">
    <property type="entry name" value="Farnesyl Diphosphate Synthase"/>
    <property type="match status" value="1"/>
</dbReference>
<dbReference type="InterPro" id="IPR008949">
    <property type="entry name" value="Isoprenoid_synthase_dom_sf"/>
</dbReference>
<dbReference type="GO" id="GO:0004337">
    <property type="term" value="F:(2E,6E)-farnesyl diphosphate synthase activity"/>
    <property type="evidence" value="ECO:0007669"/>
    <property type="project" value="UniProtKB-EC"/>
</dbReference>
<evidence type="ECO:0000256" key="2">
    <source>
        <dbReference type="ARBA" id="ARBA00006706"/>
    </source>
</evidence>
<dbReference type="Proteomes" id="UP000190935">
    <property type="component" value="Chromosome I"/>
</dbReference>
<dbReference type="GO" id="GO:0016114">
    <property type="term" value="P:terpenoid biosynthetic process"/>
    <property type="evidence" value="ECO:0007669"/>
    <property type="project" value="UniProtKB-ARBA"/>
</dbReference>
<dbReference type="PROSITE" id="PS00444">
    <property type="entry name" value="POLYPRENYL_SYNTHASE_2"/>
    <property type="match status" value="1"/>
</dbReference>
<reference evidence="14" key="2">
    <citation type="submission" date="2016-11" db="EMBL/GenBank/DDBJ databases">
        <authorList>
            <person name="Jaros S."/>
            <person name="Januszkiewicz K."/>
            <person name="Wedrychowicz H."/>
        </authorList>
    </citation>
    <scope>NUCLEOTIDE SEQUENCE [LARGE SCALE GENOMIC DNA]</scope>
    <source>
        <strain evidence="14">ACA-DC 1533</strain>
    </source>
</reference>
<dbReference type="FunFam" id="1.10.600.10:FF:000001">
    <property type="entry name" value="Geranylgeranyl diphosphate synthase"/>
    <property type="match status" value="1"/>
</dbReference>
<organism evidence="13 15">
    <name type="scientific">Ligilactobacillus acidipiscis</name>
    <dbReference type="NCBI Taxonomy" id="89059"/>
    <lineage>
        <taxon>Bacteria</taxon>
        <taxon>Bacillati</taxon>
        <taxon>Bacillota</taxon>
        <taxon>Bacilli</taxon>
        <taxon>Lactobacillales</taxon>
        <taxon>Lactobacillaceae</taxon>
        <taxon>Ligilactobacillus</taxon>
    </lineage>
</organism>
<keyword evidence="7" id="KW-0460">Magnesium</keyword>
<dbReference type="EC" id="2.5.1.10" evidence="3"/>
<dbReference type="STRING" id="89059.LAC1533_1301"/>
<gene>
    <name evidence="13" type="ORF">IV43_GL000073</name>
    <name evidence="14" type="ORF">LAC1533_1301</name>
</gene>
<sequence length="295" mass="32411">MSNNSISKLQASEINELNRQMEARLNSLDNQDTLRAAMRYSVMAGGKRIRPLIVFATCASFQTPISEAVFAVAGSLEFIHTYSLIHDDLPEMDNDDLRRGKPTNHKVYGQAMAVLAGDALLTEAFEWLTEAGISPVDNLKLVHKLAKAAGPKGMVDGQSRDILGEKQQLTLEQLKVLHAGKTSALITYAFEAGGILAGVSDQHQALLREFGLLFGLAFQIYDDILDVTSTQEKMGKAVHKDSLEHKNTYPALLGLNEAKRSLEHTLSQAGNVLKQLNDLGVQTELFDELLGYFKI</sequence>
<evidence type="ECO:0000313" key="13">
    <source>
        <dbReference type="EMBL" id="KRN88221.1"/>
    </source>
</evidence>
<dbReference type="PROSITE" id="PS00723">
    <property type="entry name" value="POLYPRENYL_SYNTHASE_1"/>
    <property type="match status" value="1"/>
</dbReference>
<reference evidence="16" key="3">
    <citation type="submission" date="2016-11" db="EMBL/GenBank/DDBJ databases">
        <authorList>
            <person name="Papadimitriou K."/>
        </authorList>
    </citation>
    <scope>NUCLEOTIDE SEQUENCE [LARGE SCALE GENOMIC DNA]</scope>
    <source>
        <strain evidence="16">ACA-DC 1533</strain>
    </source>
</reference>
<comment type="cofactor">
    <cofactor evidence="1">
        <name>Mg(2+)</name>
        <dbReference type="ChEBI" id="CHEBI:18420"/>
    </cofactor>
</comment>
<accession>A0A0R2KPI0</accession>
<proteinExistence type="inferred from homology"/>
<evidence type="ECO:0000313" key="15">
    <source>
        <dbReference type="Proteomes" id="UP000051491"/>
    </source>
</evidence>
<dbReference type="AlphaFoldDB" id="A0A0R2KPI0"/>
<dbReference type="GO" id="GO:0046872">
    <property type="term" value="F:metal ion binding"/>
    <property type="evidence" value="ECO:0007669"/>
    <property type="project" value="UniProtKB-KW"/>
</dbReference>
<dbReference type="RefSeq" id="WP_010494356.1">
    <property type="nucleotide sequence ID" value="NZ_JQBK01000001.1"/>
</dbReference>
<keyword evidence="5 12" id="KW-0808">Transferase</keyword>
<evidence type="ECO:0000256" key="9">
    <source>
        <dbReference type="ARBA" id="ARBA00032380"/>
    </source>
</evidence>
<evidence type="ECO:0000256" key="6">
    <source>
        <dbReference type="ARBA" id="ARBA00022723"/>
    </source>
</evidence>
<comment type="catalytic activity">
    <reaction evidence="11">
        <text>isopentenyl diphosphate + (2E)-geranyl diphosphate = (2E,6E)-farnesyl diphosphate + diphosphate</text>
        <dbReference type="Rhea" id="RHEA:19361"/>
        <dbReference type="ChEBI" id="CHEBI:33019"/>
        <dbReference type="ChEBI" id="CHEBI:58057"/>
        <dbReference type="ChEBI" id="CHEBI:128769"/>
        <dbReference type="ChEBI" id="CHEBI:175763"/>
        <dbReference type="EC" id="2.5.1.10"/>
    </reaction>
</comment>
<comment type="similarity">
    <text evidence="2 12">Belongs to the FPP/GGPP synthase family.</text>
</comment>
<dbReference type="SFLD" id="SFLDS00005">
    <property type="entry name" value="Isoprenoid_Synthase_Type_I"/>
    <property type="match status" value="1"/>
</dbReference>
<evidence type="ECO:0000256" key="10">
    <source>
        <dbReference type="ARBA" id="ARBA00032873"/>
    </source>
</evidence>
<evidence type="ECO:0000256" key="11">
    <source>
        <dbReference type="ARBA" id="ARBA00049399"/>
    </source>
</evidence>
<evidence type="ECO:0000256" key="1">
    <source>
        <dbReference type="ARBA" id="ARBA00001946"/>
    </source>
</evidence>
<dbReference type="PANTHER" id="PTHR43281">
    <property type="entry name" value="FARNESYL DIPHOSPHATE SYNTHASE"/>
    <property type="match status" value="1"/>
</dbReference>
<reference evidence="13 15" key="1">
    <citation type="journal article" date="2015" name="Genome Announc.">
        <title>Expanding the biotechnology potential of lactobacilli through comparative genomics of 213 strains and associated genera.</title>
        <authorList>
            <person name="Sun Z."/>
            <person name="Harris H.M."/>
            <person name="McCann A."/>
            <person name="Guo C."/>
            <person name="Argimon S."/>
            <person name="Zhang W."/>
            <person name="Yang X."/>
            <person name="Jeffery I.B."/>
            <person name="Cooney J.C."/>
            <person name="Kagawa T.F."/>
            <person name="Liu W."/>
            <person name="Song Y."/>
            <person name="Salvetti E."/>
            <person name="Wrobel A."/>
            <person name="Rasinkangas P."/>
            <person name="Parkhill J."/>
            <person name="Rea M.C."/>
            <person name="O'Sullivan O."/>
            <person name="Ritari J."/>
            <person name="Douillard F.P."/>
            <person name="Paul Ross R."/>
            <person name="Yang R."/>
            <person name="Briner A.E."/>
            <person name="Felis G.E."/>
            <person name="de Vos W.M."/>
            <person name="Barrangou R."/>
            <person name="Klaenhammer T.R."/>
            <person name="Caufield P.W."/>
            <person name="Cui Y."/>
            <person name="Zhang H."/>
            <person name="O'Toole P.W."/>
        </authorList>
    </citation>
    <scope>NUCLEOTIDE SEQUENCE [LARGE SCALE GENOMIC DNA]</scope>
    <source>
        <strain evidence="13 15">DSM 15353</strain>
    </source>
</reference>
<evidence type="ECO:0000256" key="4">
    <source>
        <dbReference type="ARBA" id="ARBA00015100"/>
    </source>
</evidence>
<evidence type="ECO:0000256" key="8">
    <source>
        <dbReference type="ARBA" id="ARBA00023229"/>
    </source>
</evidence>
<dbReference type="Pfam" id="PF00348">
    <property type="entry name" value="polyprenyl_synt"/>
    <property type="match status" value="1"/>
</dbReference>
<dbReference type="CDD" id="cd00685">
    <property type="entry name" value="Trans_IPPS_HT"/>
    <property type="match status" value="1"/>
</dbReference>
<dbReference type="NCBIfam" id="NF045485">
    <property type="entry name" value="FPPsyn"/>
    <property type="match status" value="1"/>
</dbReference>
<dbReference type="EMBL" id="LT630287">
    <property type="protein sequence ID" value="SFV40721.1"/>
    <property type="molecule type" value="Genomic_DNA"/>
</dbReference>
<dbReference type="SUPFAM" id="SSF48576">
    <property type="entry name" value="Terpenoid synthases"/>
    <property type="match status" value="1"/>
</dbReference>
<evidence type="ECO:0000313" key="14">
    <source>
        <dbReference type="EMBL" id="SFV40721.1"/>
    </source>
</evidence>
<name>A0A0R2KPI0_9LACO</name>
<protein>
    <recommendedName>
        <fullName evidence="4">Farnesyl diphosphate synthase</fullName>
        <ecNumber evidence="3">2.5.1.10</ecNumber>
    </recommendedName>
    <alternativeName>
        <fullName evidence="10">(2E,6E)-farnesyl diphosphate synthase</fullName>
    </alternativeName>
    <alternativeName>
        <fullName evidence="9">Geranyltranstransferase</fullName>
    </alternativeName>
</protein>
<dbReference type="PANTHER" id="PTHR43281:SF1">
    <property type="entry name" value="FARNESYL DIPHOSPHATE SYNTHASE"/>
    <property type="match status" value="1"/>
</dbReference>
<dbReference type="GeneID" id="95349397"/>
<dbReference type="SFLD" id="SFLDG01017">
    <property type="entry name" value="Polyprenyl_Transferase_Like"/>
    <property type="match status" value="1"/>
</dbReference>
<evidence type="ECO:0000313" key="16">
    <source>
        <dbReference type="Proteomes" id="UP000190935"/>
    </source>
</evidence>
<dbReference type="Proteomes" id="UP000051491">
    <property type="component" value="Unassembled WGS sequence"/>
</dbReference>
<evidence type="ECO:0000256" key="12">
    <source>
        <dbReference type="RuleBase" id="RU004466"/>
    </source>
</evidence>
<keyword evidence="8" id="KW-0414">Isoprene biosynthesis</keyword>